<evidence type="ECO:0000256" key="4">
    <source>
        <dbReference type="ARBA" id="ARBA00016296"/>
    </source>
</evidence>
<evidence type="ECO:0000313" key="14">
    <source>
        <dbReference type="Proteomes" id="UP001597502"/>
    </source>
</evidence>
<keyword evidence="11" id="KW-0963">Cytoplasm</keyword>
<feature type="domain" description="Guanylate kinase-like" evidence="12">
    <location>
        <begin position="6"/>
        <end position="184"/>
    </location>
</feature>
<keyword evidence="8 11" id="KW-0067">ATP-binding</keyword>
<evidence type="ECO:0000259" key="12">
    <source>
        <dbReference type="PROSITE" id="PS50052"/>
    </source>
</evidence>
<comment type="catalytic activity">
    <reaction evidence="10 11">
        <text>GMP + ATP = GDP + ADP</text>
        <dbReference type="Rhea" id="RHEA:20780"/>
        <dbReference type="ChEBI" id="CHEBI:30616"/>
        <dbReference type="ChEBI" id="CHEBI:58115"/>
        <dbReference type="ChEBI" id="CHEBI:58189"/>
        <dbReference type="ChEBI" id="CHEBI:456216"/>
        <dbReference type="EC" id="2.7.4.8"/>
    </reaction>
</comment>
<dbReference type="InterPro" id="IPR008145">
    <property type="entry name" value="GK/Ca_channel_bsu"/>
</dbReference>
<dbReference type="GO" id="GO:0004385">
    <property type="term" value="F:GMP kinase activity"/>
    <property type="evidence" value="ECO:0007669"/>
    <property type="project" value="UniProtKB-EC"/>
</dbReference>
<organism evidence="13 14">
    <name type="scientific">Lentibacillus juripiscarius</name>
    <dbReference type="NCBI Taxonomy" id="257446"/>
    <lineage>
        <taxon>Bacteria</taxon>
        <taxon>Bacillati</taxon>
        <taxon>Bacillota</taxon>
        <taxon>Bacilli</taxon>
        <taxon>Bacillales</taxon>
        <taxon>Bacillaceae</taxon>
        <taxon>Lentibacillus</taxon>
    </lineage>
</organism>
<keyword evidence="14" id="KW-1185">Reference proteome</keyword>
<dbReference type="PANTHER" id="PTHR23117">
    <property type="entry name" value="GUANYLATE KINASE-RELATED"/>
    <property type="match status" value="1"/>
</dbReference>
<evidence type="ECO:0000313" key="13">
    <source>
        <dbReference type="EMBL" id="MFD2760505.1"/>
    </source>
</evidence>
<dbReference type="PANTHER" id="PTHR23117:SF13">
    <property type="entry name" value="GUANYLATE KINASE"/>
    <property type="match status" value="1"/>
</dbReference>
<evidence type="ECO:0000256" key="3">
    <source>
        <dbReference type="ARBA" id="ARBA00012961"/>
    </source>
</evidence>
<keyword evidence="6 11" id="KW-0547">Nucleotide-binding</keyword>
<comment type="subcellular location">
    <subcellularLocation>
        <location evidence="11">Cytoplasm</location>
    </subcellularLocation>
</comment>
<dbReference type="SUPFAM" id="SSF52540">
    <property type="entry name" value="P-loop containing nucleoside triphosphate hydrolases"/>
    <property type="match status" value="1"/>
</dbReference>
<name>A0ABW5V4W2_9BACI</name>
<feature type="binding site" evidence="11">
    <location>
        <begin position="13"/>
        <end position="20"/>
    </location>
    <ligand>
        <name>ATP</name>
        <dbReference type="ChEBI" id="CHEBI:30616"/>
    </ligand>
</feature>
<dbReference type="CDD" id="cd00071">
    <property type="entry name" value="GMPK"/>
    <property type="match status" value="1"/>
</dbReference>
<dbReference type="Pfam" id="PF00625">
    <property type="entry name" value="Guanylate_kin"/>
    <property type="match status" value="1"/>
</dbReference>
<dbReference type="InterPro" id="IPR008144">
    <property type="entry name" value="Guanylate_kin-like_dom"/>
</dbReference>
<dbReference type="Gene3D" id="3.30.63.10">
    <property type="entry name" value="Guanylate Kinase phosphate binding domain"/>
    <property type="match status" value="1"/>
</dbReference>
<evidence type="ECO:0000256" key="2">
    <source>
        <dbReference type="ARBA" id="ARBA00005790"/>
    </source>
</evidence>
<comment type="caution">
    <text evidence="13">The sequence shown here is derived from an EMBL/GenBank/DDBJ whole genome shotgun (WGS) entry which is preliminary data.</text>
</comment>
<dbReference type="SMART" id="SM00072">
    <property type="entry name" value="GuKc"/>
    <property type="match status" value="1"/>
</dbReference>
<dbReference type="EMBL" id="JBHUNA010000009">
    <property type="protein sequence ID" value="MFD2760505.1"/>
    <property type="molecule type" value="Genomic_DNA"/>
</dbReference>
<dbReference type="PROSITE" id="PS00856">
    <property type="entry name" value="GUANYLATE_KINASE_1"/>
    <property type="match status" value="1"/>
</dbReference>
<sequence length="206" mass="23785">MMDENGILFILSGPSGVGKGTVRKELFKRADDLAYSISMTTRERRAGEKDGVDYFYKTNEEFEQLIADNQLLEYAQFVNNYYGTPRKYVEDTLAAGKDVFLEIEVQGAMQVKENFPEGVFIFLFPPSLEELKTRITSRGTESQNAVLKRLKEARGEIEMMDAYDYVVVNDDVDHAVRKVQSIIQSEHCRRERIAKQYKRLLEDDEL</sequence>
<comment type="similarity">
    <text evidence="2 11">Belongs to the guanylate kinase family.</text>
</comment>
<dbReference type="Proteomes" id="UP001597502">
    <property type="component" value="Unassembled WGS sequence"/>
</dbReference>
<dbReference type="RefSeq" id="WP_382392262.1">
    <property type="nucleotide sequence ID" value="NZ_JBHUNA010000009.1"/>
</dbReference>
<evidence type="ECO:0000256" key="7">
    <source>
        <dbReference type="ARBA" id="ARBA00022777"/>
    </source>
</evidence>
<evidence type="ECO:0000256" key="10">
    <source>
        <dbReference type="ARBA" id="ARBA00048594"/>
    </source>
</evidence>
<keyword evidence="5 11" id="KW-0808">Transferase</keyword>
<dbReference type="InterPro" id="IPR027417">
    <property type="entry name" value="P-loop_NTPase"/>
</dbReference>
<comment type="function">
    <text evidence="1 11">Essential for recycling GMP and indirectly, cGMP.</text>
</comment>
<evidence type="ECO:0000256" key="6">
    <source>
        <dbReference type="ARBA" id="ARBA00022741"/>
    </source>
</evidence>
<dbReference type="Gene3D" id="3.40.50.300">
    <property type="entry name" value="P-loop containing nucleotide triphosphate hydrolases"/>
    <property type="match status" value="1"/>
</dbReference>
<dbReference type="NCBIfam" id="TIGR03263">
    <property type="entry name" value="guanyl_kin"/>
    <property type="match status" value="1"/>
</dbReference>
<evidence type="ECO:0000256" key="8">
    <source>
        <dbReference type="ARBA" id="ARBA00022840"/>
    </source>
</evidence>
<evidence type="ECO:0000256" key="9">
    <source>
        <dbReference type="ARBA" id="ARBA00030128"/>
    </source>
</evidence>
<dbReference type="InterPro" id="IPR020590">
    <property type="entry name" value="Guanylate_kinase_CS"/>
</dbReference>
<accession>A0ABW5V4W2</accession>
<gene>
    <name evidence="11 13" type="primary">gmk</name>
    <name evidence="13" type="ORF">ACFSUO_05910</name>
</gene>
<reference evidence="14" key="1">
    <citation type="journal article" date="2019" name="Int. J. Syst. Evol. Microbiol.">
        <title>The Global Catalogue of Microorganisms (GCM) 10K type strain sequencing project: providing services to taxonomists for standard genome sequencing and annotation.</title>
        <authorList>
            <consortium name="The Broad Institute Genomics Platform"/>
            <consortium name="The Broad Institute Genome Sequencing Center for Infectious Disease"/>
            <person name="Wu L."/>
            <person name="Ma J."/>
        </authorList>
    </citation>
    <scope>NUCLEOTIDE SEQUENCE [LARGE SCALE GENOMIC DNA]</scope>
    <source>
        <strain evidence="14">TISTR 1535</strain>
    </source>
</reference>
<proteinExistence type="inferred from homology"/>
<dbReference type="PROSITE" id="PS50052">
    <property type="entry name" value="GUANYLATE_KINASE_2"/>
    <property type="match status" value="1"/>
</dbReference>
<dbReference type="HAMAP" id="MF_00328">
    <property type="entry name" value="Guanylate_kinase"/>
    <property type="match status" value="1"/>
</dbReference>
<keyword evidence="7 11" id="KW-0418">Kinase</keyword>
<dbReference type="InterPro" id="IPR017665">
    <property type="entry name" value="Guanylate_kinase"/>
</dbReference>
<evidence type="ECO:0000256" key="5">
    <source>
        <dbReference type="ARBA" id="ARBA00022679"/>
    </source>
</evidence>
<evidence type="ECO:0000256" key="1">
    <source>
        <dbReference type="ARBA" id="ARBA00003531"/>
    </source>
</evidence>
<evidence type="ECO:0000256" key="11">
    <source>
        <dbReference type="HAMAP-Rule" id="MF_00328"/>
    </source>
</evidence>
<protein>
    <recommendedName>
        <fullName evidence="4 11">Guanylate kinase</fullName>
        <ecNumber evidence="3 11">2.7.4.8</ecNumber>
    </recommendedName>
    <alternativeName>
        <fullName evidence="9 11">GMP kinase</fullName>
    </alternativeName>
</protein>
<dbReference type="EC" id="2.7.4.8" evidence="3 11"/>